<dbReference type="InterPro" id="IPR016181">
    <property type="entry name" value="Acyl_CoA_acyltransferase"/>
</dbReference>
<dbReference type="EMBL" id="LQRA01000076">
    <property type="protein sequence ID" value="KZE74759.1"/>
    <property type="molecule type" value="Genomic_DNA"/>
</dbReference>
<dbReference type="eggNOG" id="COG4552">
    <property type="taxonomic scope" value="Bacteria"/>
</dbReference>
<dbReference type="GO" id="GO:0034069">
    <property type="term" value="F:aminoglycoside N-acetyltransferase activity"/>
    <property type="evidence" value="ECO:0007669"/>
    <property type="project" value="TreeGrafter"/>
</dbReference>
<evidence type="ECO:0000313" key="3">
    <source>
        <dbReference type="Proteomes" id="UP000076563"/>
    </source>
</evidence>
<evidence type="ECO:0000313" key="2">
    <source>
        <dbReference type="EMBL" id="KZE74759.1"/>
    </source>
</evidence>
<dbReference type="Pfam" id="PF17668">
    <property type="entry name" value="Acetyltransf_17"/>
    <property type="match status" value="1"/>
</dbReference>
<dbReference type="Proteomes" id="UP000076563">
    <property type="component" value="Unassembled WGS sequence"/>
</dbReference>
<dbReference type="InterPro" id="IPR041380">
    <property type="entry name" value="Acetyltransf_17"/>
</dbReference>
<evidence type="ECO:0000259" key="1">
    <source>
        <dbReference type="PROSITE" id="PS51186"/>
    </source>
</evidence>
<dbReference type="STRING" id="1007103.GCA_000213315_01909"/>
<dbReference type="GO" id="GO:0030649">
    <property type="term" value="P:aminoglycoside antibiotic catabolic process"/>
    <property type="evidence" value="ECO:0007669"/>
    <property type="project" value="TreeGrafter"/>
</dbReference>
<name>A0A165QF73_9BACL</name>
<dbReference type="Gene3D" id="3.40.630.30">
    <property type="match status" value="2"/>
</dbReference>
<gene>
    <name evidence="2" type="ORF">AV654_29005</name>
</gene>
<dbReference type="PANTHER" id="PTHR37817:SF1">
    <property type="entry name" value="N-ACETYLTRANSFERASE EIS"/>
    <property type="match status" value="1"/>
</dbReference>
<dbReference type="SUPFAM" id="SSF55718">
    <property type="entry name" value="SCP-like"/>
    <property type="match status" value="1"/>
</dbReference>
<proteinExistence type="predicted"/>
<reference evidence="3" key="1">
    <citation type="submission" date="2016-01" db="EMBL/GenBank/DDBJ databases">
        <title>Draft genome of Chromobacterium sp. F49.</title>
        <authorList>
            <person name="Hong K.W."/>
        </authorList>
    </citation>
    <scope>NUCLEOTIDE SEQUENCE [LARGE SCALE GENOMIC DNA]</scope>
    <source>
        <strain evidence="3">M63</strain>
    </source>
</reference>
<keyword evidence="2" id="KW-0808">Transferase</keyword>
<dbReference type="InterPro" id="IPR051554">
    <property type="entry name" value="Acetyltransferase_Eis"/>
</dbReference>
<dbReference type="InterPro" id="IPR025559">
    <property type="entry name" value="Eis_dom"/>
</dbReference>
<dbReference type="PANTHER" id="PTHR37817">
    <property type="entry name" value="N-ACETYLTRANSFERASE EIS"/>
    <property type="match status" value="1"/>
</dbReference>
<protein>
    <submittedName>
        <fullName evidence="2">GCN5 family acetyltransferase</fullName>
    </submittedName>
</protein>
<dbReference type="InterPro" id="IPR036527">
    <property type="entry name" value="SCP2_sterol-bd_dom_sf"/>
</dbReference>
<organism evidence="2 3">
    <name type="scientific">Paenibacillus elgii</name>
    <dbReference type="NCBI Taxonomy" id="189691"/>
    <lineage>
        <taxon>Bacteria</taxon>
        <taxon>Bacillati</taxon>
        <taxon>Bacillota</taxon>
        <taxon>Bacilli</taxon>
        <taxon>Bacillales</taxon>
        <taxon>Paenibacillaceae</taxon>
        <taxon>Paenibacillus</taxon>
    </lineage>
</organism>
<dbReference type="PROSITE" id="PS51186">
    <property type="entry name" value="GNAT"/>
    <property type="match status" value="1"/>
</dbReference>
<feature type="domain" description="N-acetyltransferase" evidence="1">
    <location>
        <begin position="5"/>
        <end position="149"/>
    </location>
</feature>
<sequence>MNQQLEIRNIPNVHFMDSLEMSAFAFQYELTPEKVEKWMALLNSDQMWGAYVDDTLAAKMTIFDLQTWIQGKAFDMGGIAGVVTWPEYRRGGLVAKLLSHGLRVMREKGQTVSFLHPFQFSFYRKYGWETYAEYKSYEISVQQLPKLGPQPGRIVRTGYDVKLLNGIYEAYARRYNGTLIRNESWWQNRIFGNAQQGTVAVYYDAENQPAGYVYYQVKDNILKVHELVYLHHGACLALWRFLADHDSMLDKLVMKAPANDKLPFLLDNPRIKQEIVPYFMARIVDVTGFLTKYPFASGAEWSLQLEVKDEQAEWNNGWFLLQVDESGTARVAAIASPSSELPAASCTIQTLAAMLTGYQRPSFLMDIGRLTGTTEVCESMERLIPVRQTYLPDFF</sequence>
<dbReference type="RefSeq" id="WP_063185512.1">
    <property type="nucleotide sequence ID" value="NZ_LQRA01000076.1"/>
</dbReference>
<accession>A0A165QF73</accession>
<dbReference type="OrthoDB" id="9768284at2"/>
<dbReference type="Pfam" id="PF13527">
    <property type="entry name" value="Acetyltransf_9"/>
    <property type="match status" value="1"/>
</dbReference>
<keyword evidence="3" id="KW-1185">Reference proteome</keyword>
<comment type="caution">
    <text evidence="2">The sequence shown here is derived from an EMBL/GenBank/DDBJ whole genome shotgun (WGS) entry which is preliminary data.</text>
</comment>
<dbReference type="CDD" id="cd04301">
    <property type="entry name" value="NAT_SF"/>
    <property type="match status" value="1"/>
</dbReference>
<dbReference type="Pfam" id="PF13530">
    <property type="entry name" value="SCP2_2"/>
    <property type="match status" value="1"/>
</dbReference>
<dbReference type="AlphaFoldDB" id="A0A165QF73"/>
<dbReference type="InterPro" id="IPR000182">
    <property type="entry name" value="GNAT_dom"/>
</dbReference>
<dbReference type="Gene3D" id="3.30.1050.10">
    <property type="entry name" value="SCP2 sterol-binding domain"/>
    <property type="match status" value="1"/>
</dbReference>
<dbReference type="SUPFAM" id="SSF55729">
    <property type="entry name" value="Acyl-CoA N-acyltransferases (Nat)"/>
    <property type="match status" value="1"/>
</dbReference>